<dbReference type="PANTHER" id="PTHR34502">
    <property type="entry name" value="DUF6594 DOMAIN-CONTAINING PROTEIN-RELATED"/>
    <property type="match status" value="1"/>
</dbReference>
<proteinExistence type="predicted"/>
<dbReference type="Proteomes" id="UP000469558">
    <property type="component" value="Unassembled WGS sequence"/>
</dbReference>
<comment type="caution">
    <text evidence="3">The sequence shown here is derived from an EMBL/GenBank/DDBJ whole genome shotgun (WGS) entry which is preliminary data.</text>
</comment>
<feature type="transmembrane region" description="Helical" evidence="1">
    <location>
        <begin position="212"/>
        <end position="231"/>
    </location>
</feature>
<feature type="transmembrane region" description="Helical" evidence="1">
    <location>
        <begin position="238"/>
        <end position="258"/>
    </location>
</feature>
<evidence type="ECO:0000256" key="1">
    <source>
        <dbReference type="SAM" id="Phobius"/>
    </source>
</evidence>
<dbReference type="AlphaFoldDB" id="A0A8T9CKD6"/>
<name>A0A8T9CKD6_9HELO</name>
<feature type="transmembrane region" description="Helical" evidence="1">
    <location>
        <begin position="264"/>
        <end position="285"/>
    </location>
</feature>
<protein>
    <recommendedName>
        <fullName evidence="2">DUF6594 domain-containing protein</fullName>
    </recommendedName>
</protein>
<keyword evidence="1" id="KW-0812">Transmembrane</keyword>
<evidence type="ECO:0000313" key="4">
    <source>
        <dbReference type="Proteomes" id="UP000469558"/>
    </source>
</evidence>
<gene>
    <name evidence="3" type="ORF">LSUE1_G001354</name>
</gene>
<evidence type="ECO:0000259" key="2">
    <source>
        <dbReference type="Pfam" id="PF20237"/>
    </source>
</evidence>
<dbReference type="Pfam" id="PF20237">
    <property type="entry name" value="DUF6594"/>
    <property type="match status" value="1"/>
</dbReference>
<feature type="domain" description="DUF6594" evidence="2">
    <location>
        <begin position="21"/>
        <end position="275"/>
    </location>
</feature>
<dbReference type="PANTHER" id="PTHR34502:SF5">
    <property type="entry name" value="DUF6594 DOMAIN-CONTAINING PROTEIN"/>
    <property type="match status" value="1"/>
</dbReference>
<evidence type="ECO:0000313" key="3">
    <source>
        <dbReference type="EMBL" id="TVY84244.1"/>
    </source>
</evidence>
<reference evidence="3 4" key="1">
    <citation type="submission" date="2018-05" db="EMBL/GenBank/DDBJ databases">
        <title>Genome sequencing and assembly of the regulated plant pathogen Lachnellula willkommii and related sister species for the development of diagnostic species identification markers.</title>
        <authorList>
            <person name="Giroux E."/>
            <person name="Bilodeau G."/>
        </authorList>
    </citation>
    <scope>NUCLEOTIDE SEQUENCE [LARGE SCALE GENOMIC DNA]</scope>
    <source>
        <strain evidence="3 4">CBS 268.59</strain>
    </source>
</reference>
<accession>A0A8T9CKD6</accession>
<dbReference type="EMBL" id="QGMK01000101">
    <property type="protein sequence ID" value="TVY84244.1"/>
    <property type="molecule type" value="Genomic_DNA"/>
</dbReference>
<keyword evidence="1" id="KW-0472">Membrane</keyword>
<keyword evidence="1" id="KW-1133">Transmembrane helix</keyword>
<keyword evidence="4" id="KW-1185">Reference proteome</keyword>
<dbReference type="OrthoDB" id="5341582at2759"/>
<organism evidence="3 4">
    <name type="scientific">Lachnellula suecica</name>
    <dbReference type="NCBI Taxonomy" id="602035"/>
    <lineage>
        <taxon>Eukaryota</taxon>
        <taxon>Fungi</taxon>
        <taxon>Dikarya</taxon>
        <taxon>Ascomycota</taxon>
        <taxon>Pezizomycotina</taxon>
        <taxon>Leotiomycetes</taxon>
        <taxon>Helotiales</taxon>
        <taxon>Lachnaceae</taxon>
        <taxon>Lachnellula</taxon>
    </lineage>
</organism>
<sequence>MAGSRVLQRDTTQLEEFRPGYPRYTALLSTHPAFQNFRRFTRTRLRLLLLKQDEIFVLEKTLDDIDTNEECELFLGCKRRDANPARQEVLGKLKTSLAEYDTMMEQSHRVMALPDPSKRDISSLKNWVEGTSCLSRLESLYLEDHEDLLNLTGTVDNAVTRIESLVEDSFFWTDSLIRNHIPEAFKNRLTKPSGDGNILILGPWLQGISRAITTWLATLVLLTPVILLVHISSARGRLAVIGFASGLFLSTMSLFTKAGTVDVFIAGASYAAVLVVFMSTGNGLASNSC</sequence>
<dbReference type="InterPro" id="IPR046529">
    <property type="entry name" value="DUF6594"/>
</dbReference>